<dbReference type="SMART" id="SM00278">
    <property type="entry name" value="HhH1"/>
    <property type="match status" value="2"/>
</dbReference>
<comment type="caution">
    <text evidence="6">Lacks conserved residue(s) required for the propagation of feature annotation.</text>
</comment>
<keyword evidence="2 6" id="KW-0227">DNA damage</keyword>
<accession>A0A246BFK0</accession>
<dbReference type="RefSeq" id="WP_078302324.1">
    <property type="nucleotide sequence ID" value="NZ_NHMK01000030.1"/>
</dbReference>
<dbReference type="HAMAP" id="MF_00031">
    <property type="entry name" value="DNA_HJ_migration_RuvA"/>
    <property type="match status" value="1"/>
</dbReference>
<evidence type="ECO:0000256" key="1">
    <source>
        <dbReference type="ARBA" id="ARBA00022490"/>
    </source>
</evidence>
<dbReference type="Proteomes" id="UP000197208">
    <property type="component" value="Unassembled WGS sequence"/>
</dbReference>
<evidence type="ECO:0000256" key="4">
    <source>
        <dbReference type="ARBA" id="ARBA00023172"/>
    </source>
</evidence>
<dbReference type="InterPro" id="IPR010994">
    <property type="entry name" value="RuvA_2-like"/>
</dbReference>
<comment type="domain">
    <text evidence="6">Has three domains with a flexible linker between the domains II and III and assumes an 'L' shape. Domain III is highly mobile and contacts RuvB.</text>
</comment>
<dbReference type="OrthoDB" id="5293449at2"/>
<dbReference type="GO" id="GO:0009378">
    <property type="term" value="F:four-way junction helicase activity"/>
    <property type="evidence" value="ECO:0007669"/>
    <property type="project" value="InterPro"/>
</dbReference>
<dbReference type="InterPro" id="IPR011114">
    <property type="entry name" value="RuvA_C"/>
</dbReference>
<gene>
    <name evidence="6" type="primary">ruvA</name>
    <name evidence="8" type="ORF">CBQ26_18275</name>
</gene>
<dbReference type="GO" id="GO:0009379">
    <property type="term" value="C:Holliday junction helicase complex"/>
    <property type="evidence" value="ECO:0007669"/>
    <property type="project" value="InterPro"/>
</dbReference>
<dbReference type="SUPFAM" id="SSF47781">
    <property type="entry name" value="RuvA domain 2-like"/>
    <property type="match status" value="1"/>
</dbReference>
<dbReference type="Pfam" id="PF07499">
    <property type="entry name" value="RuvA_C"/>
    <property type="match status" value="1"/>
</dbReference>
<organism evidence="8 9">
    <name type="scientific">Deinococcus indicus</name>
    <dbReference type="NCBI Taxonomy" id="223556"/>
    <lineage>
        <taxon>Bacteria</taxon>
        <taxon>Thermotogati</taxon>
        <taxon>Deinococcota</taxon>
        <taxon>Deinococci</taxon>
        <taxon>Deinococcales</taxon>
        <taxon>Deinococcaceae</taxon>
        <taxon>Deinococcus</taxon>
    </lineage>
</organism>
<dbReference type="Gene3D" id="1.10.150.20">
    <property type="entry name" value="5' to 3' exonuclease, C-terminal subdomain"/>
    <property type="match status" value="1"/>
</dbReference>
<dbReference type="Pfam" id="PF01330">
    <property type="entry name" value="RuvA_N"/>
    <property type="match status" value="1"/>
</dbReference>
<evidence type="ECO:0000313" key="9">
    <source>
        <dbReference type="Proteomes" id="UP000197208"/>
    </source>
</evidence>
<dbReference type="Gene3D" id="1.10.8.10">
    <property type="entry name" value="DNA helicase RuvA subunit, C-terminal domain"/>
    <property type="match status" value="1"/>
</dbReference>
<keyword evidence="4 6" id="KW-0233">DNA recombination</keyword>
<keyword evidence="5 6" id="KW-0234">DNA repair</keyword>
<keyword evidence="3 6" id="KW-0238">DNA-binding</keyword>
<evidence type="ECO:0000256" key="2">
    <source>
        <dbReference type="ARBA" id="ARBA00022763"/>
    </source>
</evidence>
<dbReference type="InterPro" id="IPR012340">
    <property type="entry name" value="NA-bd_OB-fold"/>
</dbReference>
<evidence type="ECO:0000259" key="7">
    <source>
        <dbReference type="SMART" id="SM00278"/>
    </source>
</evidence>
<dbReference type="SUPFAM" id="SSF46929">
    <property type="entry name" value="DNA helicase RuvA subunit, C-terminal domain"/>
    <property type="match status" value="1"/>
</dbReference>
<dbReference type="EMBL" id="NHMK01000030">
    <property type="protein sequence ID" value="OWL94001.1"/>
    <property type="molecule type" value="Genomic_DNA"/>
</dbReference>
<evidence type="ECO:0000256" key="3">
    <source>
        <dbReference type="ARBA" id="ARBA00023125"/>
    </source>
</evidence>
<evidence type="ECO:0000256" key="5">
    <source>
        <dbReference type="ARBA" id="ARBA00023204"/>
    </source>
</evidence>
<dbReference type="GO" id="GO:0005737">
    <property type="term" value="C:cytoplasm"/>
    <property type="evidence" value="ECO:0007669"/>
    <property type="project" value="UniProtKB-SubCell"/>
</dbReference>
<comment type="caution">
    <text evidence="8">The sequence shown here is derived from an EMBL/GenBank/DDBJ whole genome shotgun (WGS) entry which is preliminary data.</text>
</comment>
<comment type="similarity">
    <text evidence="6">Belongs to the RuvA family.</text>
</comment>
<proteinExistence type="inferred from homology"/>
<feature type="region of interest" description="Domain III" evidence="6">
    <location>
        <begin position="150"/>
        <end position="200"/>
    </location>
</feature>
<evidence type="ECO:0000313" key="8">
    <source>
        <dbReference type="EMBL" id="OWL94001.1"/>
    </source>
</evidence>
<dbReference type="GO" id="GO:0048476">
    <property type="term" value="C:Holliday junction resolvase complex"/>
    <property type="evidence" value="ECO:0007669"/>
    <property type="project" value="UniProtKB-UniRule"/>
</dbReference>
<dbReference type="NCBIfam" id="TIGR00084">
    <property type="entry name" value="ruvA"/>
    <property type="match status" value="1"/>
</dbReference>
<dbReference type="Gene3D" id="2.40.50.140">
    <property type="entry name" value="Nucleic acid-binding proteins"/>
    <property type="match status" value="1"/>
</dbReference>
<dbReference type="SUPFAM" id="SSF50249">
    <property type="entry name" value="Nucleic acid-binding proteins"/>
    <property type="match status" value="1"/>
</dbReference>
<dbReference type="CDD" id="cd14332">
    <property type="entry name" value="UBA_RuvA_C"/>
    <property type="match status" value="1"/>
</dbReference>
<dbReference type="Pfam" id="PF14520">
    <property type="entry name" value="HHH_5"/>
    <property type="match status" value="1"/>
</dbReference>
<feature type="domain" description="Helix-hairpin-helix DNA-binding motif class 1" evidence="7">
    <location>
        <begin position="72"/>
        <end position="91"/>
    </location>
</feature>
<dbReference type="InterPro" id="IPR000085">
    <property type="entry name" value="RuvA"/>
</dbReference>
<sequence length="200" mass="20650">MIAYLSGVVREIREHSAVIVAGGVGYEVQCPSSTLGKLTAGETAELNTRFVVREDAQLLFGFHDADSVRIFDLLTSVSGVGPKLALALLSAMPVSALAAGVLGGDVKLLSSVSGVGKKTAERLVLELQGKVPEHLAAPAAGAGGVKAARVTTTAGRDAVDALLALGFREAQVRATVAELLAAEPDLNADQLIRRSLGRLR</sequence>
<name>A0A246BFK0_9DEIO</name>
<dbReference type="GO" id="GO:0006310">
    <property type="term" value="P:DNA recombination"/>
    <property type="evidence" value="ECO:0007669"/>
    <property type="project" value="UniProtKB-UniRule"/>
</dbReference>
<dbReference type="GO" id="GO:0005524">
    <property type="term" value="F:ATP binding"/>
    <property type="evidence" value="ECO:0007669"/>
    <property type="project" value="InterPro"/>
</dbReference>
<keyword evidence="9" id="KW-1185">Reference proteome</keyword>
<dbReference type="GO" id="GO:0006281">
    <property type="term" value="P:DNA repair"/>
    <property type="evidence" value="ECO:0007669"/>
    <property type="project" value="UniProtKB-UniRule"/>
</dbReference>
<dbReference type="InterPro" id="IPR013849">
    <property type="entry name" value="DNA_helicase_Holl-junc_RuvA_I"/>
</dbReference>
<dbReference type="GO" id="GO:0000400">
    <property type="term" value="F:four-way junction DNA binding"/>
    <property type="evidence" value="ECO:0007669"/>
    <property type="project" value="UniProtKB-UniRule"/>
</dbReference>
<comment type="function">
    <text evidence="6">The RuvA-RuvB-RuvC complex processes Holliday junction (HJ) DNA during genetic recombination and DNA repair, while the RuvA-RuvB complex plays an important role in the rescue of blocked DNA replication forks via replication fork reversal (RFR). RuvA specifically binds to HJ cruciform DNA, conferring on it an open structure. The RuvB hexamer acts as an ATP-dependent pump, pulling dsDNA into and through the RuvAB complex. HJ branch migration allows RuvC to scan DNA until it finds its consensus sequence, where it cleaves and resolves the cruciform DNA.</text>
</comment>
<evidence type="ECO:0000256" key="6">
    <source>
        <dbReference type="HAMAP-Rule" id="MF_00031"/>
    </source>
</evidence>
<comment type="subcellular location">
    <subcellularLocation>
        <location evidence="6">Cytoplasm</location>
    </subcellularLocation>
</comment>
<dbReference type="AlphaFoldDB" id="A0A246BFK0"/>
<dbReference type="InterPro" id="IPR003583">
    <property type="entry name" value="Hlx-hairpin-Hlx_DNA-bd_motif"/>
</dbReference>
<dbReference type="InterPro" id="IPR036267">
    <property type="entry name" value="RuvA_C_sf"/>
</dbReference>
<comment type="subunit">
    <text evidence="6">Homotetramer. Forms an RuvA(8)-RuvB(12)-Holliday junction (HJ) complex. HJ DNA is sandwiched between 2 RuvA tetramers; dsDNA enters through RuvA and exits via RuvB. An RuvB hexamer assembles on each DNA strand where it exits the tetramer. Each RuvB hexamer is contacted by two RuvA subunits (via domain III) on 2 adjacent RuvB subunits; this complex drives branch migration. In the full resolvosome a probable DNA-RuvA(4)-RuvB(12)-RuvC(2) complex forms which resolves the HJ.</text>
</comment>
<feature type="region of interest" description="Domain II" evidence="6">
    <location>
        <begin position="64"/>
        <end position="141"/>
    </location>
</feature>
<reference evidence="8 9" key="1">
    <citation type="submission" date="2017-05" db="EMBL/GenBank/DDBJ databases">
        <title>De novo genome assembly of Deniococcus indicus strain DR1.</title>
        <authorList>
            <person name="Chauhan D."/>
            <person name="Yennamalli R.M."/>
            <person name="Priyadarshini R."/>
        </authorList>
    </citation>
    <scope>NUCLEOTIDE SEQUENCE [LARGE SCALE GENOMIC DNA]</scope>
    <source>
        <strain evidence="8 9">DR1</strain>
    </source>
</reference>
<feature type="domain" description="Helix-hairpin-helix DNA-binding motif class 1" evidence="7">
    <location>
        <begin position="107"/>
        <end position="126"/>
    </location>
</feature>
<protein>
    <recommendedName>
        <fullName evidence="6">Holliday junction branch migration complex subunit RuvA</fullName>
    </recommendedName>
</protein>
<keyword evidence="1 6" id="KW-0963">Cytoplasm</keyword>